<protein>
    <submittedName>
        <fullName evidence="3">Uncharacterized protein</fullName>
    </submittedName>
</protein>
<sequence>MTARRLRTVAVLGLAATLVAGCAPAQSAVSPDVSSRLATSAQQLRTDAASGRYGEGMAQLDSLEREAKAASGSGKISAERSSQILDAIAAVRSDLQTLESAARPAPAPTAEPTPTEDLTPTPAPEPTKGKGRAKKP</sequence>
<dbReference type="EMBL" id="AP024525">
    <property type="protein sequence ID" value="BCT74262.1"/>
    <property type="molecule type" value="Genomic_DNA"/>
</dbReference>
<evidence type="ECO:0000256" key="2">
    <source>
        <dbReference type="SAM" id="SignalP"/>
    </source>
</evidence>
<keyword evidence="4" id="KW-1185">Reference proteome</keyword>
<reference evidence="3 4" key="1">
    <citation type="journal article" date="2021" name="J. Biosci. Bioeng.">
        <title>Identification and characterization of a chc gene cluster responsible for the aromatization pathway of cyclohexanecarboxylate degradation in Sinomonas cyclohexanicum ATCC 51369.</title>
        <authorList>
            <person name="Yamamoto T."/>
            <person name="Hasegawa Y."/>
            <person name="Lau P.C.K."/>
            <person name="Iwaki H."/>
        </authorList>
    </citation>
    <scope>NUCLEOTIDE SEQUENCE [LARGE SCALE GENOMIC DNA]</scope>
    <source>
        <strain evidence="3 4">ATCC 51369</strain>
    </source>
</reference>
<evidence type="ECO:0000313" key="4">
    <source>
        <dbReference type="Proteomes" id="UP001319861"/>
    </source>
</evidence>
<evidence type="ECO:0000313" key="3">
    <source>
        <dbReference type="EMBL" id="BCT74262.1"/>
    </source>
</evidence>
<proteinExistence type="predicted"/>
<feature type="region of interest" description="Disordered" evidence="1">
    <location>
        <begin position="96"/>
        <end position="136"/>
    </location>
</feature>
<accession>A0ABM7PQ20</accession>
<feature type="signal peptide" evidence="2">
    <location>
        <begin position="1"/>
        <end position="25"/>
    </location>
</feature>
<dbReference type="Proteomes" id="UP001319861">
    <property type="component" value="Chromosome"/>
</dbReference>
<feature type="chain" id="PRO_5046804122" evidence="2">
    <location>
        <begin position="26"/>
        <end position="136"/>
    </location>
</feature>
<dbReference type="RefSeq" id="WP_229231019.1">
    <property type="nucleotide sequence ID" value="NZ_AP024525.1"/>
</dbReference>
<keyword evidence="2" id="KW-0732">Signal</keyword>
<evidence type="ECO:0000256" key="1">
    <source>
        <dbReference type="SAM" id="MobiDB-lite"/>
    </source>
</evidence>
<organism evidence="3 4">
    <name type="scientific">Sinomonas cyclohexanicum</name>
    <name type="common">Corynebacterium cyclohexanicum</name>
    <dbReference type="NCBI Taxonomy" id="322009"/>
    <lineage>
        <taxon>Bacteria</taxon>
        <taxon>Bacillati</taxon>
        <taxon>Actinomycetota</taxon>
        <taxon>Actinomycetes</taxon>
        <taxon>Micrococcales</taxon>
        <taxon>Micrococcaceae</taxon>
        <taxon>Sinomonas</taxon>
    </lineage>
</organism>
<name>A0ABM7PQ20_SINCY</name>
<gene>
    <name evidence="3" type="ORF">SCMU_01040</name>
</gene>
<dbReference type="PROSITE" id="PS51257">
    <property type="entry name" value="PROKAR_LIPOPROTEIN"/>
    <property type="match status" value="1"/>
</dbReference>